<keyword evidence="3" id="KW-1185">Reference proteome</keyword>
<accession>A0A9P4QU30</accession>
<sequence length="570" mass="64854">MAPQHGWLTSPARSQASSGAGKELPLHLITLILSHLDSVADLARVTRSSRLFYYMTLPRLYEKVTLRSYSEIRYVNGKPEGYGSGSPFAMGLNTLVSRTFTDYVHSFRVVGEWSEHDTDAYNKGRVPDNSMVLQVVMRAALDKMKNLHAFHWELNTKPLQTVYQGIMGKPALTSLTLRCPTTRIPRPTTLIPPLPNLQTLVVYNMDPLCYPDDISLLLATSTRLENLMMHWSPRMRESGEESVNLMNYFGRAYAAQRSLPMKRFAIYNLYTRNQGEGMDDTLDTSKFEELTVINSMGTSDPITVFLDDTWRLNSSRKIPTNLKSFRGDVIDKELVQMLSQFKGLERLYLLDRVRSSKPSSTTTTPSTPSTNTPSCMASGATGTPVTEYQCKSLAGDYLAVIESNHRTMRHLLLSDQWQLSDDTLFRLCQMCPNLEQLGFSTAVPPLRSFRQILHMIPKLWALRFLVRPGSDLDEKLNNAEDDMHVFALATELWRPEYANLRYVGLGDNMIWKCGEIIYPSKKPPMTPGQENSMNSRRHGPMRRLIKMDRESVKHIEIWGLDSLEFDPSFP</sequence>
<evidence type="ECO:0000313" key="2">
    <source>
        <dbReference type="EMBL" id="KAF2733893.1"/>
    </source>
</evidence>
<organism evidence="2 3">
    <name type="scientific">Polyplosphaeria fusca</name>
    <dbReference type="NCBI Taxonomy" id="682080"/>
    <lineage>
        <taxon>Eukaryota</taxon>
        <taxon>Fungi</taxon>
        <taxon>Dikarya</taxon>
        <taxon>Ascomycota</taxon>
        <taxon>Pezizomycotina</taxon>
        <taxon>Dothideomycetes</taxon>
        <taxon>Pleosporomycetidae</taxon>
        <taxon>Pleosporales</taxon>
        <taxon>Tetraplosphaeriaceae</taxon>
        <taxon>Polyplosphaeria</taxon>
    </lineage>
</organism>
<evidence type="ECO:0000313" key="3">
    <source>
        <dbReference type="Proteomes" id="UP000799444"/>
    </source>
</evidence>
<feature type="region of interest" description="Disordered" evidence="1">
    <location>
        <begin position="355"/>
        <end position="380"/>
    </location>
</feature>
<reference evidence="2" key="1">
    <citation type="journal article" date="2020" name="Stud. Mycol.">
        <title>101 Dothideomycetes genomes: a test case for predicting lifestyles and emergence of pathogens.</title>
        <authorList>
            <person name="Haridas S."/>
            <person name="Albert R."/>
            <person name="Binder M."/>
            <person name="Bloem J."/>
            <person name="Labutti K."/>
            <person name="Salamov A."/>
            <person name="Andreopoulos B."/>
            <person name="Baker S."/>
            <person name="Barry K."/>
            <person name="Bills G."/>
            <person name="Bluhm B."/>
            <person name="Cannon C."/>
            <person name="Castanera R."/>
            <person name="Culley D."/>
            <person name="Daum C."/>
            <person name="Ezra D."/>
            <person name="Gonzalez J."/>
            <person name="Henrissat B."/>
            <person name="Kuo A."/>
            <person name="Liang C."/>
            <person name="Lipzen A."/>
            <person name="Lutzoni F."/>
            <person name="Magnuson J."/>
            <person name="Mondo S."/>
            <person name="Nolan M."/>
            <person name="Ohm R."/>
            <person name="Pangilinan J."/>
            <person name="Park H.-J."/>
            <person name="Ramirez L."/>
            <person name="Alfaro M."/>
            <person name="Sun H."/>
            <person name="Tritt A."/>
            <person name="Yoshinaga Y."/>
            <person name="Zwiers L.-H."/>
            <person name="Turgeon B."/>
            <person name="Goodwin S."/>
            <person name="Spatafora J."/>
            <person name="Crous P."/>
            <person name="Grigoriev I."/>
        </authorList>
    </citation>
    <scope>NUCLEOTIDE SEQUENCE</scope>
    <source>
        <strain evidence="2">CBS 125425</strain>
    </source>
</reference>
<dbReference type="EMBL" id="ML996155">
    <property type="protein sequence ID" value="KAF2733893.1"/>
    <property type="molecule type" value="Genomic_DNA"/>
</dbReference>
<name>A0A9P4QU30_9PLEO</name>
<dbReference type="InterPro" id="IPR032675">
    <property type="entry name" value="LRR_dom_sf"/>
</dbReference>
<evidence type="ECO:0000256" key="1">
    <source>
        <dbReference type="SAM" id="MobiDB-lite"/>
    </source>
</evidence>
<gene>
    <name evidence="2" type="ORF">EJ04DRAFT_535219</name>
</gene>
<feature type="compositionally biased region" description="Low complexity" evidence="1">
    <location>
        <begin position="356"/>
        <end position="374"/>
    </location>
</feature>
<evidence type="ECO:0008006" key="4">
    <source>
        <dbReference type="Google" id="ProtNLM"/>
    </source>
</evidence>
<dbReference type="SUPFAM" id="SSF52047">
    <property type="entry name" value="RNI-like"/>
    <property type="match status" value="1"/>
</dbReference>
<protein>
    <recommendedName>
        <fullName evidence="4">F-box domain-containing protein</fullName>
    </recommendedName>
</protein>
<dbReference type="OrthoDB" id="5311681at2759"/>
<comment type="caution">
    <text evidence="2">The sequence shown here is derived from an EMBL/GenBank/DDBJ whole genome shotgun (WGS) entry which is preliminary data.</text>
</comment>
<dbReference type="Proteomes" id="UP000799444">
    <property type="component" value="Unassembled WGS sequence"/>
</dbReference>
<proteinExistence type="predicted"/>
<dbReference type="AlphaFoldDB" id="A0A9P4QU30"/>
<dbReference type="Gene3D" id="3.80.10.10">
    <property type="entry name" value="Ribonuclease Inhibitor"/>
    <property type="match status" value="1"/>
</dbReference>